<dbReference type="eggNOG" id="ENOG502SUZ5">
    <property type="taxonomic scope" value="Eukaryota"/>
</dbReference>
<evidence type="ECO:0000313" key="2">
    <source>
        <dbReference type="EMBL" id="ETN44826.1"/>
    </source>
</evidence>
<dbReference type="AlphaFoldDB" id="W2S7Z8"/>
<keyword evidence="3" id="KW-1185">Reference proteome</keyword>
<dbReference type="STRING" id="1220924.W2S7Z8"/>
<sequence length="562" mass="64339">MPLIEQFAYRPLESVEHTRLLQISSNLEDGLISCTITHHDLPTHYRCLSYMWGSEASANNIRLNGKSFSVRDNLWQFLHRAREFCPNQPLWIDALCINQEDIPEKNYQVQQMSKLYAGASEVLMWLGQDPKLDIAFNTANELAEASQALGVEDERILYSRRKESGPLKTKVLDAKHAIITRTFLLDPDAFLDSFESLILNDYYTRAWISQEVILAKSPLLLTGHRAMHLYFFYRQFTVPGTDPGRLYTLPDRIVDLLQHTNMAHLIISWHARFTGNDIPSLREALEDFHKLGCSDVRDRIYSRLGLISGGAQFKVDYNEDCQSLFWRAADHFLRHSRDDTLEVASFDHLRRLMMALQLNVKDLRAGLKRGDPAVVYHLGDVRRLDPTQTLPDSADFWNGAQMSCEPMPAKSLTDSDQVSPISEQRAFVIACTSHSWDNPHAHLCFRPSADGVYQAAAVIEEHRDLFEQAVLYRATDGGLTEVKVEQFTPFRHAGTDLAEPPAWIYAVQISREAVLWILEHSLPLDGDAERNLHSRETDIDAVVRRFRRAGQELLEKHRNETT</sequence>
<dbReference type="InterPro" id="IPR052895">
    <property type="entry name" value="HetReg/Transcr_Mod"/>
</dbReference>
<dbReference type="VEuPathDB" id="FungiDB:HMPREF1541_09701"/>
<dbReference type="HOGENOM" id="CLU_484858_0_0_1"/>
<proteinExistence type="predicted"/>
<gene>
    <name evidence="2" type="ORF">HMPREF1541_09701</name>
</gene>
<dbReference type="InParanoid" id="W2S7Z8"/>
<dbReference type="Pfam" id="PF06985">
    <property type="entry name" value="HET"/>
    <property type="match status" value="1"/>
</dbReference>
<feature type="domain" description="Heterokaryon incompatibility" evidence="1">
    <location>
        <begin position="45"/>
        <end position="211"/>
    </location>
</feature>
<accession>W2S7Z8</accession>
<evidence type="ECO:0000313" key="3">
    <source>
        <dbReference type="Proteomes" id="UP000030752"/>
    </source>
</evidence>
<organism evidence="2 3">
    <name type="scientific">Cyphellophora europaea (strain CBS 101466)</name>
    <name type="common">Phialophora europaea</name>
    <dbReference type="NCBI Taxonomy" id="1220924"/>
    <lineage>
        <taxon>Eukaryota</taxon>
        <taxon>Fungi</taxon>
        <taxon>Dikarya</taxon>
        <taxon>Ascomycota</taxon>
        <taxon>Pezizomycotina</taxon>
        <taxon>Eurotiomycetes</taxon>
        <taxon>Chaetothyriomycetidae</taxon>
        <taxon>Chaetothyriales</taxon>
        <taxon>Cyphellophoraceae</taxon>
        <taxon>Cyphellophora</taxon>
    </lineage>
</organism>
<evidence type="ECO:0000259" key="1">
    <source>
        <dbReference type="Pfam" id="PF06985"/>
    </source>
</evidence>
<dbReference type="GeneID" id="19977040"/>
<dbReference type="InterPro" id="IPR010730">
    <property type="entry name" value="HET"/>
</dbReference>
<reference evidence="2 3" key="1">
    <citation type="submission" date="2013-03" db="EMBL/GenBank/DDBJ databases">
        <title>The Genome Sequence of Phialophora europaea CBS 101466.</title>
        <authorList>
            <consortium name="The Broad Institute Genomics Platform"/>
            <person name="Cuomo C."/>
            <person name="de Hoog S."/>
            <person name="Gorbushina A."/>
            <person name="Walker B."/>
            <person name="Young S.K."/>
            <person name="Zeng Q."/>
            <person name="Gargeya S."/>
            <person name="Fitzgerald M."/>
            <person name="Haas B."/>
            <person name="Abouelleil A."/>
            <person name="Allen A.W."/>
            <person name="Alvarado L."/>
            <person name="Arachchi H.M."/>
            <person name="Berlin A.M."/>
            <person name="Chapman S.B."/>
            <person name="Gainer-Dewar J."/>
            <person name="Goldberg J."/>
            <person name="Griggs A."/>
            <person name="Gujja S."/>
            <person name="Hansen M."/>
            <person name="Howarth C."/>
            <person name="Imamovic A."/>
            <person name="Ireland A."/>
            <person name="Larimer J."/>
            <person name="McCowan C."/>
            <person name="Murphy C."/>
            <person name="Pearson M."/>
            <person name="Poon T.W."/>
            <person name="Priest M."/>
            <person name="Roberts A."/>
            <person name="Saif S."/>
            <person name="Shea T."/>
            <person name="Sisk P."/>
            <person name="Sykes S."/>
            <person name="Wortman J."/>
            <person name="Nusbaum C."/>
            <person name="Birren B."/>
        </authorList>
    </citation>
    <scope>NUCLEOTIDE SEQUENCE [LARGE SCALE GENOMIC DNA]</scope>
    <source>
        <strain evidence="2 3">CBS 101466</strain>
    </source>
</reference>
<protein>
    <recommendedName>
        <fullName evidence="1">Heterokaryon incompatibility domain-containing protein</fullName>
    </recommendedName>
</protein>
<dbReference type="EMBL" id="KB822713">
    <property type="protein sequence ID" value="ETN44826.1"/>
    <property type="molecule type" value="Genomic_DNA"/>
</dbReference>
<dbReference type="RefSeq" id="XP_008712596.1">
    <property type="nucleotide sequence ID" value="XM_008714374.1"/>
</dbReference>
<dbReference type="Proteomes" id="UP000030752">
    <property type="component" value="Unassembled WGS sequence"/>
</dbReference>
<dbReference type="PANTHER" id="PTHR24148">
    <property type="entry name" value="ANKYRIN REPEAT DOMAIN-CONTAINING PROTEIN 39 HOMOLOG-RELATED"/>
    <property type="match status" value="1"/>
</dbReference>
<dbReference type="OrthoDB" id="2157530at2759"/>
<dbReference type="PANTHER" id="PTHR24148:SF73">
    <property type="entry name" value="HET DOMAIN PROTEIN (AFU_ORTHOLOGUE AFUA_8G01020)"/>
    <property type="match status" value="1"/>
</dbReference>
<name>W2S7Z8_CYPE1</name>